<keyword evidence="5" id="KW-0699">rRNA-binding</keyword>
<comment type="similarity">
    <text evidence="1 5">Belongs to the universal ribosomal protein uL23 family.</text>
</comment>
<dbReference type="GO" id="GO:0009507">
    <property type="term" value="C:chloroplast"/>
    <property type="evidence" value="ECO:0007669"/>
    <property type="project" value="UniProtKB-SubCell"/>
</dbReference>
<dbReference type="InterPro" id="IPR012678">
    <property type="entry name" value="Ribosomal_uL23/eL15/eS24_sf"/>
</dbReference>
<dbReference type="GO" id="GO:1990904">
    <property type="term" value="C:ribonucleoprotein complex"/>
    <property type="evidence" value="ECO:0007669"/>
    <property type="project" value="UniProtKB-KW"/>
</dbReference>
<gene>
    <name evidence="5 6" type="primary">rpl23</name>
</gene>
<keyword evidence="6" id="KW-0150">Chloroplast</keyword>
<dbReference type="GO" id="GO:0019843">
    <property type="term" value="F:rRNA binding"/>
    <property type="evidence" value="ECO:0007669"/>
    <property type="project" value="UniProtKB-UniRule"/>
</dbReference>
<dbReference type="Pfam" id="PF00276">
    <property type="entry name" value="Ribosomal_L23"/>
    <property type="match status" value="1"/>
</dbReference>
<keyword evidence="3 5" id="KW-0687">Ribonucleoprotein</keyword>
<comment type="function">
    <text evidence="5">Binds to 23S rRNA.</text>
</comment>
<dbReference type="SUPFAM" id="SSF54189">
    <property type="entry name" value="Ribosomal proteins S24e, L23 and L15e"/>
    <property type="match status" value="1"/>
</dbReference>
<keyword evidence="6" id="KW-0934">Plastid</keyword>
<dbReference type="PANTHER" id="PTHR11620">
    <property type="entry name" value="60S RIBOSOMAL PROTEIN L23A"/>
    <property type="match status" value="1"/>
</dbReference>
<dbReference type="InterPro" id="IPR013025">
    <property type="entry name" value="Ribosomal_uL23-like"/>
</dbReference>
<dbReference type="GO" id="GO:0005840">
    <property type="term" value="C:ribosome"/>
    <property type="evidence" value="ECO:0007669"/>
    <property type="project" value="UniProtKB-KW"/>
</dbReference>
<accession>A0A097KPW5</accession>
<dbReference type="GeneID" id="22160655"/>
<evidence type="ECO:0000256" key="5">
    <source>
        <dbReference type="HAMAP-Rule" id="MF_01369"/>
    </source>
</evidence>
<dbReference type="AlphaFoldDB" id="A0A097KPW5"/>
<proteinExistence type="inferred from homology"/>
<name>A0A097KPW5_9CHLO</name>
<dbReference type="InterPro" id="IPR012677">
    <property type="entry name" value="Nucleotide-bd_a/b_plait_sf"/>
</dbReference>
<sequence length="103" mass="11977">MMINLIKHFVLTEKSTKLVVNNQYTFDVDLRLTKTQIKGLIQELFNIKIIAINTHILPRKKKRVGTIQGYKTRYKRVIITVKSGQTIDFFPEPKKEESSIKAS</sequence>
<organism evidence="6">
    <name type="scientific">Fusochloris perforata</name>
    <dbReference type="NCBI Taxonomy" id="106203"/>
    <lineage>
        <taxon>Eukaryota</taxon>
        <taxon>Viridiplantae</taxon>
        <taxon>Chlorophyta</taxon>
        <taxon>core chlorophytes</taxon>
        <taxon>Trebouxiophyceae</taxon>
        <taxon>Microthamniales</taxon>
        <taxon>Microthamniaceae</taxon>
        <taxon>Fusochloris</taxon>
    </lineage>
</organism>
<dbReference type="RefSeq" id="YP_009106389.1">
    <property type="nucleotide sequence ID" value="NC_025543.1"/>
</dbReference>
<evidence type="ECO:0000256" key="1">
    <source>
        <dbReference type="ARBA" id="ARBA00006700"/>
    </source>
</evidence>
<comment type="subcellular location">
    <subcellularLocation>
        <location evidence="5">Plastid</location>
        <location evidence="5">Chloroplast</location>
    </subcellularLocation>
</comment>
<dbReference type="Gene3D" id="3.30.70.330">
    <property type="match status" value="1"/>
</dbReference>
<dbReference type="GO" id="GO:0006412">
    <property type="term" value="P:translation"/>
    <property type="evidence" value="ECO:0007669"/>
    <property type="project" value="UniProtKB-UniRule"/>
</dbReference>
<comment type="subunit">
    <text evidence="5">Part of the 50S ribosomal subunit.</text>
</comment>
<evidence type="ECO:0000256" key="2">
    <source>
        <dbReference type="ARBA" id="ARBA00022980"/>
    </source>
</evidence>
<dbReference type="EMBL" id="KM462882">
    <property type="protein sequence ID" value="AIT95200.1"/>
    <property type="molecule type" value="Genomic_DNA"/>
</dbReference>
<evidence type="ECO:0000256" key="4">
    <source>
        <dbReference type="ARBA" id="ARBA00035287"/>
    </source>
</evidence>
<keyword evidence="5" id="KW-0694">RNA-binding</keyword>
<reference evidence="6" key="1">
    <citation type="journal article" date="2014" name="BMC Evol. Biol.">
        <title>Chloroplast phylogenomic analysis resolves deep-level relationships within the green algal class Trebouxiophyceae.</title>
        <authorList>
            <person name="Lemieux C."/>
            <person name="Otis C."/>
            <person name="Turmel M."/>
        </authorList>
    </citation>
    <scope>NUCLEOTIDE SEQUENCE</scope>
</reference>
<evidence type="ECO:0000313" key="6">
    <source>
        <dbReference type="EMBL" id="AIT95200.1"/>
    </source>
</evidence>
<dbReference type="GO" id="GO:0003735">
    <property type="term" value="F:structural constituent of ribosome"/>
    <property type="evidence" value="ECO:0007669"/>
    <property type="project" value="InterPro"/>
</dbReference>
<geneLocation type="chloroplast" evidence="6"/>
<dbReference type="NCBIfam" id="NF004363">
    <property type="entry name" value="PRK05738.2-4"/>
    <property type="match status" value="1"/>
</dbReference>
<protein>
    <recommendedName>
        <fullName evidence="4 5">Large ribosomal subunit protein uL23c</fullName>
    </recommendedName>
</protein>
<dbReference type="HAMAP" id="MF_01369_B">
    <property type="entry name" value="Ribosomal_uL23_B"/>
    <property type="match status" value="1"/>
</dbReference>
<keyword evidence="2 5" id="KW-0689">Ribosomal protein</keyword>
<evidence type="ECO:0000256" key="3">
    <source>
        <dbReference type="ARBA" id="ARBA00023274"/>
    </source>
</evidence>